<evidence type="ECO:0000259" key="2">
    <source>
        <dbReference type="Pfam" id="PF11827"/>
    </source>
</evidence>
<protein>
    <recommendedName>
        <fullName evidence="2">DUF3347 domain-containing protein</fullName>
    </recommendedName>
</protein>
<dbReference type="OrthoDB" id="5513217at2"/>
<gene>
    <name evidence="3" type="ORF">ASU31_26365</name>
</gene>
<keyword evidence="1" id="KW-0732">Signal</keyword>
<evidence type="ECO:0000313" key="3">
    <source>
        <dbReference type="EMBL" id="KRT13102.1"/>
    </source>
</evidence>
<feature type="domain" description="DUF3347" evidence="2">
    <location>
        <begin position="33"/>
        <end position="116"/>
    </location>
</feature>
<keyword evidence="4" id="KW-1185">Reference proteome</keyword>
<name>A0A0T5VGV7_9SPHI</name>
<reference evidence="3 4" key="1">
    <citation type="submission" date="2015-11" db="EMBL/GenBank/DDBJ databases">
        <title>Sequence of Pedobacter ginsenosidimutans.</title>
        <authorList>
            <person name="Carson E."/>
            <person name="Keyser V."/>
            <person name="Newman J."/>
            <person name="Miller J."/>
        </authorList>
    </citation>
    <scope>NUCLEOTIDE SEQUENCE [LARGE SCALE GENOMIC DNA]</scope>
    <source>
        <strain evidence="3 4">KACC 14530</strain>
    </source>
</reference>
<dbReference type="AlphaFoldDB" id="A0A0T5VGV7"/>
<proteinExistence type="predicted"/>
<accession>A0A0T5VGV7</accession>
<feature type="signal peptide" evidence="1">
    <location>
        <begin position="1"/>
        <end position="23"/>
    </location>
</feature>
<dbReference type="InterPro" id="IPR021782">
    <property type="entry name" value="DUF3347"/>
</dbReference>
<feature type="chain" id="PRO_5006665052" description="DUF3347 domain-containing protein" evidence="1">
    <location>
        <begin position="24"/>
        <end position="158"/>
    </location>
</feature>
<dbReference type="Proteomes" id="UP000051950">
    <property type="component" value="Unassembled WGS sequence"/>
</dbReference>
<evidence type="ECO:0000256" key="1">
    <source>
        <dbReference type="SAM" id="SignalP"/>
    </source>
</evidence>
<dbReference type="RefSeq" id="WP_057935218.1">
    <property type="nucleotide sequence ID" value="NZ_LMZQ01000062.1"/>
</dbReference>
<sequence length="158" mass="17579">MKNLFKFWTVHVLVLIVAGSVSAQEKAAAVNPLQAYYEVKDALISSNASVAGTKATALINAIKANEKTNASKVLRDKILFDAEHIAESKDIEHQRDHFTSLSTDFYALVKAVKLNDKPVYYAYCPMKKSYWLSEGEAIKNPYYGNKMLTCGKVAEVLK</sequence>
<dbReference type="STRING" id="687842.ASU31_26365"/>
<comment type="caution">
    <text evidence="3">The sequence shown here is derived from an EMBL/GenBank/DDBJ whole genome shotgun (WGS) entry which is preliminary data.</text>
</comment>
<dbReference type="EMBL" id="LMZQ01000062">
    <property type="protein sequence ID" value="KRT13102.1"/>
    <property type="molecule type" value="Genomic_DNA"/>
</dbReference>
<organism evidence="3 4">
    <name type="scientific">Pedobacter ginsenosidimutans</name>
    <dbReference type="NCBI Taxonomy" id="687842"/>
    <lineage>
        <taxon>Bacteria</taxon>
        <taxon>Pseudomonadati</taxon>
        <taxon>Bacteroidota</taxon>
        <taxon>Sphingobacteriia</taxon>
        <taxon>Sphingobacteriales</taxon>
        <taxon>Sphingobacteriaceae</taxon>
        <taxon>Pedobacter</taxon>
    </lineage>
</organism>
<evidence type="ECO:0000313" key="4">
    <source>
        <dbReference type="Proteomes" id="UP000051950"/>
    </source>
</evidence>
<dbReference type="Pfam" id="PF11827">
    <property type="entry name" value="DUF3347"/>
    <property type="match status" value="1"/>
</dbReference>